<dbReference type="GO" id="GO:0005886">
    <property type="term" value="C:plasma membrane"/>
    <property type="evidence" value="ECO:0007669"/>
    <property type="project" value="TreeGrafter"/>
</dbReference>
<organism evidence="10 11">
    <name type="scientific">Streptomyces pluripotens</name>
    <dbReference type="NCBI Taxonomy" id="1355015"/>
    <lineage>
        <taxon>Bacteria</taxon>
        <taxon>Bacillati</taxon>
        <taxon>Actinomycetota</taxon>
        <taxon>Actinomycetes</taxon>
        <taxon>Kitasatosporales</taxon>
        <taxon>Streptomycetaceae</taxon>
        <taxon>Streptomyces</taxon>
    </lineage>
</organism>
<dbReference type="InterPro" id="IPR022813">
    <property type="entry name" value="SecD/SecF_arch_bac"/>
</dbReference>
<keyword evidence="10" id="KW-0969">Cilium</keyword>
<dbReference type="PANTHER" id="PTHR30081:SF1">
    <property type="entry name" value="PROTEIN TRANSLOCASE SUBUNIT SECD"/>
    <property type="match status" value="1"/>
</dbReference>
<feature type="compositionally biased region" description="Polar residues" evidence="8">
    <location>
        <begin position="128"/>
        <end position="147"/>
    </location>
</feature>
<keyword evidence="3" id="KW-0812">Transmembrane</keyword>
<keyword evidence="10" id="KW-0966">Cell projection</keyword>
<protein>
    <submittedName>
        <fullName evidence="10">Flagellar hook-length control protein FliK</fullName>
    </submittedName>
</protein>
<keyword evidence="4" id="KW-0653">Protein transport</keyword>
<evidence type="ECO:0000313" key="10">
    <source>
        <dbReference type="EMBL" id="ASN23078.1"/>
    </source>
</evidence>
<keyword evidence="1" id="KW-0813">Transport</keyword>
<evidence type="ECO:0000256" key="2">
    <source>
        <dbReference type="ARBA" id="ARBA00022475"/>
    </source>
</evidence>
<evidence type="ECO:0000256" key="1">
    <source>
        <dbReference type="ARBA" id="ARBA00022448"/>
    </source>
</evidence>
<keyword evidence="10" id="KW-0282">Flagellum</keyword>
<evidence type="ECO:0000256" key="6">
    <source>
        <dbReference type="ARBA" id="ARBA00023010"/>
    </source>
</evidence>
<dbReference type="KEGG" id="splu:LK06_001410"/>
<dbReference type="GO" id="GO:0015031">
    <property type="term" value="P:protein transport"/>
    <property type="evidence" value="ECO:0007669"/>
    <property type="project" value="UniProtKB-KW"/>
</dbReference>
<dbReference type="EMBL" id="CP022433">
    <property type="protein sequence ID" value="ASN23078.1"/>
    <property type="molecule type" value="Genomic_DNA"/>
</dbReference>
<keyword evidence="2" id="KW-1003">Cell membrane</keyword>
<evidence type="ECO:0000313" key="11">
    <source>
        <dbReference type="Proteomes" id="UP000031501"/>
    </source>
</evidence>
<feature type="domain" description="SecDF P1 head subdomain" evidence="9">
    <location>
        <begin position="194"/>
        <end position="301"/>
    </location>
</feature>
<evidence type="ECO:0000256" key="5">
    <source>
        <dbReference type="ARBA" id="ARBA00022989"/>
    </source>
</evidence>
<proteinExistence type="predicted"/>
<keyword evidence="5" id="KW-1133">Transmembrane helix</keyword>
<keyword evidence="7" id="KW-0472">Membrane</keyword>
<feature type="region of interest" description="Disordered" evidence="8">
    <location>
        <begin position="25"/>
        <end position="46"/>
    </location>
</feature>
<feature type="region of interest" description="Disordered" evidence="8">
    <location>
        <begin position="123"/>
        <end position="148"/>
    </location>
</feature>
<dbReference type="InterPro" id="IPR054384">
    <property type="entry name" value="SecDF_P1_head"/>
</dbReference>
<keyword evidence="11" id="KW-1185">Reference proteome</keyword>
<reference evidence="10 11" key="1">
    <citation type="submission" date="2017-07" db="EMBL/GenBank/DDBJ databases">
        <title>Genome sequence of Streptomyces pluripotens MUSC 137T.</title>
        <authorList>
            <person name="Ser H.-L."/>
            <person name="Lee L.-H."/>
        </authorList>
    </citation>
    <scope>NUCLEOTIDE SEQUENCE [LARGE SCALE GENOMIC DNA]</scope>
    <source>
        <strain evidence="10 11">MUSC 137</strain>
    </source>
</reference>
<dbReference type="STRING" id="1355015.LK06_001410"/>
<dbReference type="Pfam" id="PF22599">
    <property type="entry name" value="SecDF_P1_head"/>
    <property type="match status" value="1"/>
</dbReference>
<sequence length="314" mass="32427">MRHFQIRHTAVPLCLGLAVLTGCSHSSGRQPHSASSGAAAAAPDGTGERDVSVVTFTASTPASADDLRRSADRLRKRADTLGITGVRVEVKDGSIDVTGPRSAEGRLRDLAAPGRLRFRDVLAAQPSPGRTTPNSSQPGASSGQDETSAALRAEYQALDCSDGHAYTEAEQGAGPGDPIVACGLPAGTGTPSVKYLLGPAVLEDTDVASAKADQDTNQGMGWFVQLKFTAKGGVKLTDATGQLASNPAPRNQFAIVLDGRVISAPYVRESLTGGTAEIAGNFTEKVARDLAAKLNSGAIPASLRFKSSTHVTRP</sequence>
<name>A0A221NTF8_9ACTN</name>
<keyword evidence="6" id="KW-0811">Translocation</keyword>
<accession>A0A221NTF8</accession>
<evidence type="ECO:0000256" key="7">
    <source>
        <dbReference type="ARBA" id="ARBA00023136"/>
    </source>
</evidence>
<dbReference type="AlphaFoldDB" id="A0A221NTF8"/>
<dbReference type="Gene3D" id="3.30.1360.200">
    <property type="match status" value="1"/>
</dbReference>
<evidence type="ECO:0000256" key="8">
    <source>
        <dbReference type="SAM" id="MobiDB-lite"/>
    </source>
</evidence>
<dbReference type="PROSITE" id="PS51257">
    <property type="entry name" value="PROKAR_LIPOPROTEIN"/>
    <property type="match status" value="1"/>
</dbReference>
<evidence type="ECO:0000256" key="4">
    <source>
        <dbReference type="ARBA" id="ARBA00022927"/>
    </source>
</evidence>
<dbReference type="RefSeq" id="WP_052270079.1">
    <property type="nucleotide sequence ID" value="NZ_CP021080.1"/>
</dbReference>
<evidence type="ECO:0000256" key="3">
    <source>
        <dbReference type="ARBA" id="ARBA00022692"/>
    </source>
</evidence>
<dbReference type="OrthoDB" id="5122697at2"/>
<dbReference type="PANTHER" id="PTHR30081">
    <property type="entry name" value="PROTEIN-EXPORT MEMBRANE PROTEIN SEC"/>
    <property type="match status" value="1"/>
</dbReference>
<dbReference type="Proteomes" id="UP000031501">
    <property type="component" value="Chromosome"/>
</dbReference>
<feature type="compositionally biased region" description="Low complexity" evidence="8">
    <location>
        <begin position="33"/>
        <end position="42"/>
    </location>
</feature>
<evidence type="ECO:0000259" key="9">
    <source>
        <dbReference type="Pfam" id="PF22599"/>
    </source>
</evidence>
<gene>
    <name evidence="10" type="ORF">LK07_02495</name>
</gene>